<feature type="domain" description="Peptidase S1" evidence="15">
    <location>
        <begin position="38"/>
        <end position="263"/>
    </location>
</feature>
<evidence type="ECO:0000256" key="5">
    <source>
        <dbReference type="ARBA" id="ARBA00022757"/>
    </source>
</evidence>
<dbReference type="InterPro" id="IPR001254">
    <property type="entry name" value="Trypsin_dom"/>
</dbReference>
<dbReference type="InterPro" id="IPR043504">
    <property type="entry name" value="Peptidase_S1_PA_chymotrypsin"/>
</dbReference>
<proteinExistence type="inferred from homology"/>
<evidence type="ECO:0000259" key="15">
    <source>
        <dbReference type="PROSITE" id="PS50240"/>
    </source>
</evidence>
<organism evidence="16">
    <name type="scientific">Anopheles sinensis</name>
    <name type="common">Mosquito</name>
    <dbReference type="NCBI Taxonomy" id="74873"/>
    <lineage>
        <taxon>Eukaryota</taxon>
        <taxon>Metazoa</taxon>
        <taxon>Ecdysozoa</taxon>
        <taxon>Arthropoda</taxon>
        <taxon>Hexapoda</taxon>
        <taxon>Insecta</taxon>
        <taxon>Pterygota</taxon>
        <taxon>Neoptera</taxon>
        <taxon>Endopterygota</taxon>
        <taxon>Diptera</taxon>
        <taxon>Nematocera</taxon>
        <taxon>Culicoidea</taxon>
        <taxon>Culicidae</taxon>
        <taxon>Anophelinae</taxon>
        <taxon>Anopheles</taxon>
    </lineage>
</organism>
<dbReference type="InterPro" id="IPR009003">
    <property type="entry name" value="Peptidase_S1_PA"/>
</dbReference>
<evidence type="ECO:0000313" key="16">
    <source>
        <dbReference type="EMBL" id="KFB42846.1"/>
    </source>
</evidence>
<dbReference type="VEuPathDB" id="VectorBase:ASIC010598"/>
<dbReference type="Pfam" id="PF00089">
    <property type="entry name" value="Trypsin"/>
    <property type="match status" value="1"/>
</dbReference>
<dbReference type="VEuPathDB" id="VectorBase:ASIS009697"/>
<dbReference type="FunFam" id="2.40.10.10:FF:000077">
    <property type="entry name" value="Predicted protein"/>
    <property type="match status" value="1"/>
</dbReference>
<dbReference type="SMART" id="SM00020">
    <property type="entry name" value="Tryp_SPc"/>
    <property type="match status" value="1"/>
</dbReference>
<dbReference type="InterPro" id="IPR018114">
    <property type="entry name" value="TRYPSIN_HIS"/>
</dbReference>
<dbReference type="Gene3D" id="2.40.10.10">
    <property type="entry name" value="Trypsin-like serine proteases"/>
    <property type="match status" value="1"/>
</dbReference>
<dbReference type="GO" id="GO:0007586">
    <property type="term" value="P:digestion"/>
    <property type="evidence" value="ECO:0007669"/>
    <property type="project" value="UniProtKB-KW"/>
</dbReference>
<dbReference type="OrthoDB" id="10059102at2759"/>
<evidence type="ECO:0000256" key="4">
    <source>
        <dbReference type="ARBA" id="ARBA00022729"/>
    </source>
</evidence>
<evidence type="ECO:0000256" key="3">
    <source>
        <dbReference type="ARBA" id="ARBA00022670"/>
    </source>
</evidence>
<dbReference type="GO" id="GO:0004252">
    <property type="term" value="F:serine-type endopeptidase activity"/>
    <property type="evidence" value="ECO:0007669"/>
    <property type="project" value="UniProtKB-EC"/>
</dbReference>
<evidence type="ECO:0000256" key="9">
    <source>
        <dbReference type="ARBA" id="ARBA00023157"/>
    </source>
</evidence>
<dbReference type="InterPro" id="IPR050430">
    <property type="entry name" value="Peptidase_S1"/>
</dbReference>
<evidence type="ECO:0000256" key="10">
    <source>
        <dbReference type="ARBA" id="ARBA00024195"/>
    </source>
</evidence>
<evidence type="ECO:0000256" key="12">
    <source>
        <dbReference type="ARBA" id="ARBA00038868"/>
    </source>
</evidence>
<comment type="similarity">
    <text evidence="10">Belongs to the peptidase S1 family. CLIP subfamily.</text>
</comment>
<dbReference type="OMA" id="HCADDND"/>
<feature type="chain" id="PRO_5010759915" description="trypsin" evidence="14">
    <location>
        <begin position="22"/>
        <end position="264"/>
    </location>
</feature>
<dbReference type="InterPro" id="IPR033116">
    <property type="entry name" value="TRYPSIN_SER"/>
</dbReference>
<evidence type="ECO:0000256" key="7">
    <source>
        <dbReference type="ARBA" id="ARBA00022825"/>
    </source>
</evidence>
<dbReference type="GO" id="GO:0005576">
    <property type="term" value="C:extracellular region"/>
    <property type="evidence" value="ECO:0007669"/>
    <property type="project" value="UniProtKB-SubCell"/>
</dbReference>
<comment type="catalytic activity">
    <reaction evidence="11">
        <text>Preferential cleavage: Arg-|-Xaa, Lys-|-Xaa.</text>
        <dbReference type="EC" id="3.4.21.4"/>
    </reaction>
</comment>
<keyword evidence="4 14" id="KW-0732">Signal</keyword>
<dbReference type="STRING" id="74873.A0A084VY02"/>
<dbReference type="PROSITE" id="PS00135">
    <property type="entry name" value="TRYPSIN_SER"/>
    <property type="match status" value="1"/>
</dbReference>
<dbReference type="PROSITE" id="PS50240">
    <property type="entry name" value="TRYPSIN_DOM"/>
    <property type="match status" value="1"/>
</dbReference>
<keyword evidence="9" id="KW-1015">Disulfide bond</keyword>
<keyword evidence="5" id="KW-0222">Digestion</keyword>
<evidence type="ECO:0000256" key="13">
    <source>
        <dbReference type="RuleBase" id="RU363034"/>
    </source>
</evidence>
<dbReference type="PANTHER" id="PTHR24276:SF97">
    <property type="entry name" value="GH13245P2-RELATED"/>
    <property type="match status" value="1"/>
</dbReference>
<evidence type="ECO:0000313" key="18">
    <source>
        <dbReference type="Proteomes" id="UP000030765"/>
    </source>
</evidence>
<name>A0A084VY02_ANOSI</name>
<accession>A0A084VY02</accession>
<keyword evidence="3 13" id="KW-0645">Protease</keyword>
<dbReference type="PANTHER" id="PTHR24276">
    <property type="entry name" value="POLYSERASE-RELATED"/>
    <property type="match status" value="1"/>
</dbReference>
<dbReference type="EMBL" id="KE525226">
    <property type="protein sequence ID" value="KFB42846.1"/>
    <property type="molecule type" value="Genomic_DNA"/>
</dbReference>
<dbReference type="EMBL" id="ATLV01018235">
    <property type="status" value="NOT_ANNOTATED_CDS"/>
    <property type="molecule type" value="Genomic_DNA"/>
</dbReference>
<comment type="subcellular location">
    <subcellularLocation>
        <location evidence="1">Secreted</location>
    </subcellularLocation>
</comment>
<sequence>MSFKIAAVLVLLTMVAISVESKSRFLPRLRYTTGGQRIVGGFEIDVAETPYQVSLRFFENHGCGGSILNSKWVLTAAHCTFQVPLSALSVRYGSSLHAFGGTVVPVKRVVEHPGYNPTTIDYDFSLLELESEVTFSEVVRPVALPEQDEPVEDGTLTTVSGWGNTQSDSESNEVLRAANVPTVNQQECVDAYAIHEGVTDRMLCAGYKQGGKDACQGDSGGPLVAEGKLVGVVSWGYGCAKAGYPGVYSRVASVRDWVRENSGV</sequence>
<dbReference type="PRINTS" id="PR00722">
    <property type="entry name" value="CHYMOTRYPSIN"/>
</dbReference>
<dbReference type="SUPFAM" id="SSF50494">
    <property type="entry name" value="Trypsin-like serine proteases"/>
    <property type="match status" value="1"/>
</dbReference>
<dbReference type="InterPro" id="IPR001314">
    <property type="entry name" value="Peptidase_S1A"/>
</dbReference>
<dbReference type="GO" id="GO:0006508">
    <property type="term" value="P:proteolysis"/>
    <property type="evidence" value="ECO:0007669"/>
    <property type="project" value="UniProtKB-KW"/>
</dbReference>
<dbReference type="AlphaFoldDB" id="A0A084VY02"/>
<dbReference type="Proteomes" id="UP000030765">
    <property type="component" value="Unassembled WGS sequence"/>
</dbReference>
<keyword evidence="7 13" id="KW-0720">Serine protease</keyword>
<dbReference type="EnsemblMetazoa" id="ASIC010598-RA">
    <property type="protein sequence ID" value="ASIC010598-PA"/>
    <property type="gene ID" value="ASIC010598"/>
</dbReference>
<evidence type="ECO:0000256" key="2">
    <source>
        <dbReference type="ARBA" id="ARBA00022525"/>
    </source>
</evidence>
<reference evidence="17" key="2">
    <citation type="submission" date="2020-05" db="UniProtKB">
        <authorList>
            <consortium name="EnsemblMetazoa"/>
        </authorList>
    </citation>
    <scope>IDENTIFICATION</scope>
</reference>
<evidence type="ECO:0000256" key="8">
    <source>
        <dbReference type="ARBA" id="ARBA00023145"/>
    </source>
</evidence>
<dbReference type="EC" id="3.4.21.4" evidence="12"/>
<gene>
    <name evidence="16" type="ORF">ZHAS_00010598</name>
</gene>
<feature type="signal peptide" evidence="14">
    <location>
        <begin position="1"/>
        <end position="21"/>
    </location>
</feature>
<evidence type="ECO:0000256" key="11">
    <source>
        <dbReference type="ARBA" id="ARBA00036320"/>
    </source>
</evidence>
<keyword evidence="18" id="KW-1185">Reference proteome</keyword>
<evidence type="ECO:0000256" key="14">
    <source>
        <dbReference type="SAM" id="SignalP"/>
    </source>
</evidence>
<protein>
    <recommendedName>
        <fullName evidence="12">trypsin</fullName>
        <ecNumber evidence="12">3.4.21.4</ecNumber>
    </recommendedName>
</protein>
<evidence type="ECO:0000256" key="6">
    <source>
        <dbReference type="ARBA" id="ARBA00022801"/>
    </source>
</evidence>
<reference evidence="16 18" key="1">
    <citation type="journal article" date="2014" name="BMC Genomics">
        <title>Genome sequence of Anopheles sinensis provides insight into genetics basis of mosquito competence for malaria parasites.</title>
        <authorList>
            <person name="Zhou D."/>
            <person name="Zhang D."/>
            <person name="Ding G."/>
            <person name="Shi L."/>
            <person name="Hou Q."/>
            <person name="Ye Y."/>
            <person name="Xu Y."/>
            <person name="Zhou H."/>
            <person name="Xiong C."/>
            <person name="Li S."/>
            <person name="Yu J."/>
            <person name="Hong S."/>
            <person name="Yu X."/>
            <person name="Zou P."/>
            <person name="Chen C."/>
            <person name="Chang X."/>
            <person name="Wang W."/>
            <person name="Lv Y."/>
            <person name="Sun Y."/>
            <person name="Ma L."/>
            <person name="Shen B."/>
            <person name="Zhu C."/>
        </authorList>
    </citation>
    <scope>NUCLEOTIDE SEQUENCE [LARGE SCALE GENOMIC DNA]</scope>
</reference>
<dbReference type="CDD" id="cd00190">
    <property type="entry name" value="Tryp_SPc"/>
    <property type="match status" value="1"/>
</dbReference>
<keyword evidence="8" id="KW-0865">Zymogen</keyword>
<evidence type="ECO:0000313" key="17">
    <source>
        <dbReference type="EnsemblMetazoa" id="ASIC010598-PA"/>
    </source>
</evidence>
<evidence type="ECO:0000256" key="1">
    <source>
        <dbReference type="ARBA" id="ARBA00004613"/>
    </source>
</evidence>
<keyword evidence="6 13" id="KW-0378">Hydrolase</keyword>
<keyword evidence="2" id="KW-0964">Secreted</keyword>
<dbReference type="PROSITE" id="PS00134">
    <property type="entry name" value="TRYPSIN_HIS"/>
    <property type="match status" value="1"/>
</dbReference>